<proteinExistence type="predicted"/>
<dbReference type="InterPro" id="IPR050377">
    <property type="entry name" value="Radical_SAM_PqqE_MftC-like"/>
</dbReference>
<dbReference type="SFLD" id="SFLDG01387">
    <property type="entry name" value="BtrN-like_SPASM_domain_contain"/>
    <property type="match status" value="1"/>
</dbReference>
<evidence type="ECO:0000313" key="9">
    <source>
        <dbReference type="Proteomes" id="UP000030661"/>
    </source>
</evidence>
<dbReference type="CDD" id="cd21109">
    <property type="entry name" value="SPASM"/>
    <property type="match status" value="1"/>
</dbReference>
<dbReference type="SFLD" id="SFLDS00029">
    <property type="entry name" value="Radical_SAM"/>
    <property type="match status" value="1"/>
</dbReference>
<dbReference type="HOGENOM" id="CLU_009273_1_1_0"/>
<dbReference type="CDD" id="cd01335">
    <property type="entry name" value="Radical_SAM"/>
    <property type="match status" value="1"/>
</dbReference>
<dbReference type="InterPro" id="IPR058240">
    <property type="entry name" value="rSAM_sf"/>
</dbReference>
<keyword evidence="2" id="KW-0004">4Fe-4S</keyword>
<evidence type="ECO:0000256" key="3">
    <source>
        <dbReference type="ARBA" id="ARBA00022691"/>
    </source>
</evidence>
<dbReference type="SUPFAM" id="SSF102114">
    <property type="entry name" value="Radical SAM enzymes"/>
    <property type="match status" value="1"/>
</dbReference>
<dbReference type="GO" id="GO:0046872">
    <property type="term" value="F:metal ion binding"/>
    <property type="evidence" value="ECO:0007669"/>
    <property type="project" value="UniProtKB-KW"/>
</dbReference>
<dbReference type="Gene3D" id="3.20.20.70">
    <property type="entry name" value="Aldolase class I"/>
    <property type="match status" value="2"/>
</dbReference>
<dbReference type="InterPro" id="IPR013785">
    <property type="entry name" value="Aldolase_TIM"/>
</dbReference>
<feature type="domain" description="Radical SAM core" evidence="7">
    <location>
        <begin position="7"/>
        <end position="230"/>
    </location>
</feature>
<dbReference type="PANTHER" id="PTHR11228:SF7">
    <property type="entry name" value="PQQA PEPTIDE CYCLASE"/>
    <property type="match status" value="1"/>
</dbReference>
<dbReference type="InterPro" id="IPR034391">
    <property type="entry name" value="AdoMet-like_SPASM_containing"/>
</dbReference>
<keyword evidence="6" id="KW-0411">Iron-sulfur</keyword>
<dbReference type="eggNOG" id="COG0535">
    <property type="taxonomic scope" value="Bacteria"/>
</dbReference>
<dbReference type="Pfam" id="PF13186">
    <property type="entry name" value="SPASM"/>
    <property type="match status" value="1"/>
</dbReference>
<dbReference type="InterPro" id="IPR007197">
    <property type="entry name" value="rSAM"/>
</dbReference>
<evidence type="ECO:0000256" key="1">
    <source>
        <dbReference type="ARBA" id="ARBA00001966"/>
    </source>
</evidence>
<evidence type="ECO:0000259" key="7">
    <source>
        <dbReference type="PROSITE" id="PS51918"/>
    </source>
</evidence>
<evidence type="ECO:0000256" key="6">
    <source>
        <dbReference type="ARBA" id="ARBA00023014"/>
    </source>
</evidence>
<comment type="cofactor">
    <cofactor evidence="1">
        <name>[4Fe-4S] cluster</name>
        <dbReference type="ChEBI" id="CHEBI:49883"/>
    </cofactor>
</comment>
<keyword evidence="9" id="KW-1185">Reference proteome</keyword>
<reference evidence="8" key="1">
    <citation type="journal article" date="2015" name="PeerJ">
        <title>First genomic representation of candidate bacterial phylum KSB3 points to enhanced environmental sensing as a trigger of wastewater bulking.</title>
        <authorList>
            <person name="Sekiguchi Y."/>
            <person name="Ohashi A."/>
            <person name="Parks D.H."/>
            <person name="Yamauchi T."/>
            <person name="Tyson G.W."/>
            <person name="Hugenholtz P."/>
        </authorList>
    </citation>
    <scope>NUCLEOTIDE SEQUENCE [LARGE SCALE GENOMIC DNA]</scope>
</reference>
<dbReference type="PANTHER" id="PTHR11228">
    <property type="entry name" value="RADICAL SAM DOMAIN PROTEIN"/>
    <property type="match status" value="1"/>
</dbReference>
<protein>
    <submittedName>
        <fullName evidence="8">Radical SAM domain protein</fullName>
    </submittedName>
</protein>
<evidence type="ECO:0000256" key="2">
    <source>
        <dbReference type="ARBA" id="ARBA00022485"/>
    </source>
</evidence>
<gene>
    <name evidence="8" type="ORF">U27_02140</name>
</gene>
<dbReference type="Proteomes" id="UP000030661">
    <property type="component" value="Unassembled WGS sequence"/>
</dbReference>
<name>A0A0S6WA04_VECG1</name>
<evidence type="ECO:0000256" key="4">
    <source>
        <dbReference type="ARBA" id="ARBA00022723"/>
    </source>
</evidence>
<evidence type="ECO:0000313" key="8">
    <source>
        <dbReference type="EMBL" id="GAK55308.1"/>
    </source>
</evidence>
<dbReference type="AlphaFoldDB" id="A0A0S6WA04"/>
<accession>A0A0S6WA04</accession>
<dbReference type="Pfam" id="PF04055">
    <property type="entry name" value="Radical_SAM"/>
    <property type="match status" value="1"/>
</dbReference>
<organism evidence="8">
    <name type="scientific">Vecturithrix granuli</name>
    <dbReference type="NCBI Taxonomy" id="1499967"/>
    <lineage>
        <taxon>Bacteria</taxon>
        <taxon>Candidatus Moduliflexota</taxon>
        <taxon>Candidatus Vecturitrichia</taxon>
        <taxon>Candidatus Vecturitrichales</taxon>
        <taxon>Candidatus Vecturitrichaceae</taxon>
        <taxon>Candidatus Vecturithrix</taxon>
    </lineage>
</organism>
<keyword evidence="3" id="KW-0949">S-adenosyl-L-methionine</keyword>
<dbReference type="GO" id="GO:0051536">
    <property type="term" value="F:iron-sulfur cluster binding"/>
    <property type="evidence" value="ECO:0007669"/>
    <property type="project" value="UniProtKB-KW"/>
</dbReference>
<dbReference type="PROSITE" id="PS51918">
    <property type="entry name" value="RADICAL_SAM"/>
    <property type="match status" value="1"/>
</dbReference>
<dbReference type="GO" id="GO:0003824">
    <property type="term" value="F:catalytic activity"/>
    <property type="evidence" value="ECO:0007669"/>
    <property type="project" value="InterPro"/>
</dbReference>
<dbReference type="EMBL" id="DF820463">
    <property type="protein sequence ID" value="GAK55308.1"/>
    <property type="molecule type" value="Genomic_DNA"/>
</dbReference>
<dbReference type="InterPro" id="IPR023885">
    <property type="entry name" value="4Fe4S-binding_SPASM_dom"/>
</dbReference>
<dbReference type="STRING" id="1499967.U27_02140"/>
<sequence length="383" mass="44644">MTQEQHVPFPTHLLIETTTRCNLRCKQCAHVIHKYDFADMQLETFYKLRPLFPTAEQVALYGHGETFLYPHFFEMLAELKQHDIFVYVTTNGTLITEDVARRLVELQLDRLAFSLDAATPELFNEIRRGADFEKVLSNIRTLNALKKQARRDDKPILSIMYCAMKSNIQELPKLVRLADELNMTHGVAVMNIYEYGLSGESLVEHPELAEGPINEANRLAQQLAVPLGGLENGFEGLRIALVQLSAWDRLYRNYREFKRSFDRKNLLKTKWSRLLDRLNRDNSLHQEETTTEIRNKQESGKTIRVKKCRDPWEFLFVDVHGNIRPCCTSHRIMGNLHAEDFMTIWNNPKYQEFRAKMVSPDIPEECKTCIRKAWQTIPYAPTL</sequence>
<keyword evidence="5" id="KW-0408">Iron</keyword>
<dbReference type="SMART" id="SM00729">
    <property type="entry name" value="Elp3"/>
    <property type="match status" value="1"/>
</dbReference>
<evidence type="ECO:0000256" key="5">
    <source>
        <dbReference type="ARBA" id="ARBA00023004"/>
    </source>
</evidence>
<dbReference type="InterPro" id="IPR006638">
    <property type="entry name" value="Elp3/MiaA/NifB-like_rSAM"/>
</dbReference>
<dbReference type="SFLD" id="SFLDG01067">
    <property type="entry name" value="SPASM/twitch_domain_containing"/>
    <property type="match status" value="1"/>
</dbReference>
<keyword evidence="4" id="KW-0479">Metal-binding</keyword>